<keyword evidence="1" id="KW-0812">Transmembrane</keyword>
<dbReference type="Proteomes" id="UP000663942">
    <property type="component" value="Chromosome"/>
</dbReference>
<name>A0ABX7SP27_9CAUL</name>
<feature type="transmembrane region" description="Helical" evidence="1">
    <location>
        <begin position="168"/>
        <end position="187"/>
    </location>
</feature>
<proteinExistence type="predicted"/>
<feature type="transmembrane region" description="Helical" evidence="1">
    <location>
        <begin position="140"/>
        <end position="161"/>
    </location>
</feature>
<reference evidence="2 3" key="1">
    <citation type="submission" date="2020-09" db="EMBL/GenBank/DDBJ databases">
        <title>Brevundimonas sp. LVF1 isolated from an oligotrophic pond in Goettingen, Germany.</title>
        <authorList>
            <person name="Friedrich I."/>
            <person name="Klassen A."/>
            <person name="Neubauer H."/>
            <person name="Schneider D."/>
            <person name="Hertel R."/>
            <person name="Daniel R."/>
        </authorList>
    </citation>
    <scope>NUCLEOTIDE SEQUENCE [LARGE SCALE GENOMIC DNA]</scope>
    <source>
        <strain evidence="2 3">LVF1</strain>
    </source>
</reference>
<accession>A0ABX7SP27</accession>
<organism evidence="2 3">
    <name type="scientific">Brevundimonas pondensis</name>
    <dbReference type="NCBI Taxonomy" id="2774189"/>
    <lineage>
        <taxon>Bacteria</taxon>
        <taxon>Pseudomonadati</taxon>
        <taxon>Pseudomonadota</taxon>
        <taxon>Alphaproteobacteria</taxon>
        <taxon>Caulobacterales</taxon>
        <taxon>Caulobacteraceae</taxon>
        <taxon>Brevundimonas</taxon>
    </lineage>
</organism>
<feature type="transmembrane region" description="Helical" evidence="1">
    <location>
        <begin position="100"/>
        <end position="128"/>
    </location>
</feature>
<protein>
    <recommendedName>
        <fullName evidence="4">ABC transporter permease</fullName>
    </recommendedName>
</protein>
<evidence type="ECO:0008006" key="4">
    <source>
        <dbReference type="Google" id="ProtNLM"/>
    </source>
</evidence>
<sequence>MNSSLQHEPPRAAAVFQLQLRKMGRILRPELIGLALILSPTAIMALGLLMQRDAALDYPTELNFLLPAAAFLLPFRLWSKERLFDRGDFLFMPVERRKHILIRVCAGAVWALGLAAAVVILFNLLALAAGSPTIGAAWRWLVPLGSVATAYLLGSALVLALRHPLRWSLGLVLAFALLSAFDLSAPLEPSIQVILHGDLGLERVLSGGASSMNWAVALLFWFGLSLTAVALVSLRHREG</sequence>
<keyword evidence="1" id="KW-0472">Membrane</keyword>
<gene>
    <name evidence="2" type="ORF">IFE19_04075</name>
</gene>
<dbReference type="EMBL" id="CP062006">
    <property type="protein sequence ID" value="QTC88565.1"/>
    <property type="molecule type" value="Genomic_DNA"/>
</dbReference>
<evidence type="ECO:0000313" key="2">
    <source>
        <dbReference type="EMBL" id="QTC88565.1"/>
    </source>
</evidence>
<evidence type="ECO:0000313" key="3">
    <source>
        <dbReference type="Proteomes" id="UP000663942"/>
    </source>
</evidence>
<feature type="transmembrane region" description="Helical" evidence="1">
    <location>
        <begin position="31"/>
        <end position="50"/>
    </location>
</feature>
<keyword evidence="1" id="KW-1133">Transmembrane helix</keyword>
<dbReference type="RefSeq" id="WP_207825923.1">
    <property type="nucleotide sequence ID" value="NZ_CP062006.1"/>
</dbReference>
<keyword evidence="3" id="KW-1185">Reference proteome</keyword>
<feature type="transmembrane region" description="Helical" evidence="1">
    <location>
        <begin position="214"/>
        <end position="234"/>
    </location>
</feature>
<feature type="transmembrane region" description="Helical" evidence="1">
    <location>
        <begin position="62"/>
        <end position="79"/>
    </location>
</feature>
<evidence type="ECO:0000256" key="1">
    <source>
        <dbReference type="SAM" id="Phobius"/>
    </source>
</evidence>